<dbReference type="Proteomes" id="UP000019471">
    <property type="component" value="Unassembled WGS sequence"/>
</dbReference>
<name>W9WX87_9EURO</name>
<gene>
    <name evidence="2" type="ORF">A1O5_03970</name>
</gene>
<comment type="caution">
    <text evidence="2">The sequence shown here is derived from an EMBL/GenBank/DDBJ whole genome shotgun (WGS) entry which is preliminary data.</text>
</comment>
<accession>W9WX87</accession>
<dbReference type="RefSeq" id="XP_007742769.1">
    <property type="nucleotide sequence ID" value="XM_007744579.1"/>
</dbReference>
<evidence type="ECO:0000313" key="3">
    <source>
        <dbReference type="Proteomes" id="UP000019471"/>
    </source>
</evidence>
<organism evidence="2 3">
    <name type="scientific">Cladophialophora psammophila CBS 110553</name>
    <dbReference type="NCBI Taxonomy" id="1182543"/>
    <lineage>
        <taxon>Eukaryota</taxon>
        <taxon>Fungi</taxon>
        <taxon>Dikarya</taxon>
        <taxon>Ascomycota</taxon>
        <taxon>Pezizomycotina</taxon>
        <taxon>Eurotiomycetes</taxon>
        <taxon>Chaetothyriomycetidae</taxon>
        <taxon>Chaetothyriales</taxon>
        <taxon>Herpotrichiellaceae</taxon>
        <taxon>Cladophialophora</taxon>
    </lineage>
</organism>
<feature type="region of interest" description="Disordered" evidence="1">
    <location>
        <begin position="300"/>
        <end position="325"/>
    </location>
</feature>
<sequence length="573" mass="64108">MRKNRQHPFDPGMTPQYQFIDDGAGCQPGEFANDVDFAHPQNRNDGSRSGWAEDMQLPFHRDPQPGTQQRVRDTPQLVREPPRLVTDGPFDMPPNNPAALYSQLPYHLAEAPAFGTEVNSWGSGRGSAARPALQPAILQGSRQFGNAIYGYGVVQQRGPKLPPIGTYFHQEDRQLPGEPVCGLFGVPQAESATGIHQIFDLPISHLERASRQNHNHQGGSYPTVEQWIAGESSRPTRKRWKESFRVQDPPDEPDSVCQSVSRTIGHVSNRMRANGMVHPAPKRRRRFPSGLFDITPNAEEVFPTRKTPEGRPGQRGSQPAQKPASQLVPVWKKIEAIAQARLIAKLASGPSSSITQTAHEVFSEEQCEIILWLALHGVSSSVIARLLSVNIRKPSNFRNSSFVPGVDKLVQHFIAELATGQERTKRVDEMVEHLLQQGDRLGWSPYLLRRAVGLTTSPGDEAAQTQEVRENAVERQALFKWRNNHPGENPVQSTSGRGAREQVLAFRGLMREAMEEEMMERLGYREGTHEVERVLMKKWLLKIRELGKLPDRLVEGEDGAQSMELDETGTYSQ</sequence>
<evidence type="ECO:0000256" key="1">
    <source>
        <dbReference type="SAM" id="MobiDB-lite"/>
    </source>
</evidence>
<protein>
    <submittedName>
        <fullName evidence="2">Uncharacterized protein</fullName>
    </submittedName>
</protein>
<evidence type="ECO:0000313" key="2">
    <source>
        <dbReference type="EMBL" id="EXJ72822.1"/>
    </source>
</evidence>
<feature type="region of interest" description="Disordered" evidence="1">
    <location>
        <begin position="1"/>
        <end position="94"/>
    </location>
</feature>
<proteinExistence type="predicted"/>
<dbReference type="EMBL" id="AMGX01000005">
    <property type="protein sequence ID" value="EXJ72822.1"/>
    <property type="molecule type" value="Genomic_DNA"/>
</dbReference>
<dbReference type="GeneID" id="19188696"/>
<dbReference type="HOGENOM" id="CLU_034383_0_0_1"/>
<feature type="compositionally biased region" description="Polar residues" evidence="1">
    <location>
        <begin position="315"/>
        <end position="324"/>
    </location>
</feature>
<keyword evidence="3" id="KW-1185">Reference proteome</keyword>
<dbReference type="OrthoDB" id="4144665at2759"/>
<dbReference type="AlphaFoldDB" id="W9WX87"/>
<reference evidence="2 3" key="1">
    <citation type="submission" date="2013-03" db="EMBL/GenBank/DDBJ databases">
        <title>The Genome Sequence of Cladophialophora psammophila CBS 110553.</title>
        <authorList>
            <consortium name="The Broad Institute Genomics Platform"/>
            <person name="Cuomo C."/>
            <person name="de Hoog S."/>
            <person name="Gorbushina A."/>
            <person name="Walker B."/>
            <person name="Young S.K."/>
            <person name="Zeng Q."/>
            <person name="Gargeya S."/>
            <person name="Fitzgerald M."/>
            <person name="Haas B."/>
            <person name="Abouelleil A."/>
            <person name="Allen A.W."/>
            <person name="Alvarado L."/>
            <person name="Arachchi H.M."/>
            <person name="Berlin A.M."/>
            <person name="Chapman S.B."/>
            <person name="Gainer-Dewar J."/>
            <person name="Goldberg J."/>
            <person name="Griggs A."/>
            <person name="Gujja S."/>
            <person name="Hansen M."/>
            <person name="Howarth C."/>
            <person name="Imamovic A."/>
            <person name="Ireland A."/>
            <person name="Larimer J."/>
            <person name="McCowan C."/>
            <person name="Murphy C."/>
            <person name="Pearson M."/>
            <person name="Poon T.W."/>
            <person name="Priest M."/>
            <person name="Roberts A."/>
            <person name="Saif S."/>
            <person name="Shea T."/>
            <person name="Sisk P."/>
            <person name="Sykes S."/>
            <person name="Wortman J."/>
            <person name="Nusbaum C."/>
            <person name="Birren B."/>
        </authorList>
    </citation>
    <scope>NUCLEOTIDE SEQUENCE [LARGE SCALE GENOMIC DNA]</scope>
    <source>
        <strain evidence="2 3">CBS 110553</strain>
    </source>
</reference>